<evidence type="ECO:0000256" key="1">
    <source>
        <dbReference type="SAM" id="MobiDB-lite"/>
    </source>
</evidence>
<evidence type="ECO:0000313" key="3">
    <source>
        <dbReference type="Proteomes" id="UP001605036"/>
    </source>
</evidence>
<sequence>MAPPAPSASVSVSEEYRTLVDKSYSKFSRLREFPPYGRNKWDTYYHKAFQVYSKLWKFQQENRQKLVETGLKRWEIGEIASRIGQLYYNYYLRTSDAKFLSESYIFYEAIMSREYFKDTGKDSSLANKQLRFHARFIVICLLLNRREMVHHLVRQFRNLVEEYCHSFQGNDSKEWKLVMQEIMRFMKADAPCDTSRPLRYSVLLDQHPALLREVSSVETGKSLRLQDAILASYYHNEVKFSELTLDTFRMLQSLEWEPSGSLYRSKNVDTSASSSANATPLNKGSLQLQIPDPSLPPNPHKYILYRPAVPQLLLALATACEELSSDSVLLLYISASGKLPRSSQAGTTSASGSNSRLDSPTDVSKSSTDSGHDSAQEQNGVPPSPHLSSPRSPGGILSGFNTGGLWLGGKRSAGVNFLYPGDLLPFTRRPLVLVIDSDNSPAFEVISGQERGEPTAMLLSPTLQPVEDRGSAVASSSSSGGNLFTFFLTAPLLAFCRVVGVSSTTLQPSVYEELEKLLSSFAAKWGDDLAASSTIHFTWARILNDPFLRQLILRFAFCRSTFCLHAAYRGRHEYIPRCLPALPEESSSISKILEAGIYNLASSLGVVDQFVFSNPSALTNGALNVKSQSPPTSQLSTAGDLSDGSWSDSSEAVGATKASSTVEAR</sequence>
<feature type="compositionally biased region" description="Low complexity" evidence="1">
    <location>
        <begin position="342"/>
        <end position="355"/>
    </location>
</feature>
<organism evidence="2 3">
    <name type="scientific">Riccia fluitans</name>
    <dbReference type="NCBI Taxonomy" id="41844"/>
    <lineage>
        <taxon>Eukaryota</taxon>
        <taxon>Viridiplantae</taxon>
        <taxon>Streptophyta</taxon>
        <taxon>Embryophyta</taxon>
        <taxon>Marchantiophyta</taxon>
        <taxon>Marchantiopsida</taxon>
        <taxon>Marchantiidae</taxon>
        <taxon>Marchantiales</taxon>
        <taxon>Ricciaceae</taxon>
        <taxon>Riccia</taxon>
    </lineage>
</organism>
<dbReference type="AlphaFoldDB" id="A0ABD1YV80"/>
<name>A0ABD1YV80_9MARC</name>
<reference evidence="2 3" key="1">
    <citation type="submission" date="2024-09" db="EMBL/GenBank/DDBJ databases">
        <title>Chromosome-scale assembly of Riccia fluitans.</title>
        <authorList>
            <person name="Paukszto L."/>
            <person name="Sawicki J."/>
            <person name="Karawczyk K."/>
            <person name="Piernik-Szablinska J."/>
            <person name="Szczecinska M."/>
            <person name="Mazdziarz M."/>
        </authorList>
    </citation>
    <scope>NUCLEOTIDE SEQUENCE [LARGE SCALE GENOMIC DNA]</scope>
    <source>
        <strain evidence="2">Rf_01</strain>
        <tissue evidence="2">Aerial parts of the thallus</tissue>
    </source>
</reference>
<keyword evidence="3" id="KW-1185">Reference proteome</keyword>
<evidence type="ECO:0008006" key="4">
    <source>
        <dbReference type="Google" id="ProtNLM"/>
    </source>
</evidence>
<comment type="caution">
    <text evidence="2">The sequence shown here is derived from an EMBL/GenBank/DDBJ whole genome shotgun (WGS) entry which is preliminary data.</text>
</comment>
<dbReference type="EMBL" id="JBHFFA010000003">
    <property type="protein sequence ID" value="KAL2634676.1"/>
    <property type="molecule type" value="Genomic_DNA"/>
</dbReference>
<feature type="compositionally biased region" description="Polar residues" evidence="1">
    <location>
        <begin position="624"/>
        <end position="637"/>
    </location>
</feature>
<accession>A0ABD1YV80</accession>
<gene>
    <name evidence="2" type="ORF">R1flu_006155</name>
</gene>
<dbReference type="Pfam" id="PF12070">
    <property type="entry name" value="SCAI"/>
    <property type="match status" value="1"/>
</dbReference>
<dbReference type="PANTHER" id="PTHR21243">
    <property type="entry name" value="PROTEIN SCAI"/>
    <property type="match status" value="1"/>
</dbReference>
<proteinExistence type="predicted"/>
<feature type="compositionally biased region" description="Low complexity" evidence="1">
    <location>
        <begin position="639"/>
        <end position="650"/>
    </location>
</feature>
<protein>
    <recommendedName>
        <fullName evidence="4">Protein SCAI</fullName>
    </recommendedName>
</protein>
<feature type="compositionally biased region" description="Polar residues" evidence="1">
    <location>
        <begin position="267"/>
        <end position="288"/>
    </location>
</feature>
<evidence type="ECO:0000313" key="2">
    <source>
        <dbReference type="EMBL" id="KAL2634676.1"/>
    </source>
</evidence>
<feature type="region of interest" description="Disordered" evidence="1">
    <location>
        <begin position="267"/>
        <end position="293"/>
    </location>
</feature>
<feature type="compositionally biased region" description="Polar residues" evidence="1">
    <location>
        <begin position="356"/>
        <end position="369"/>
    </location>
</feature>
<dbReference type="Proteomes" id="UP001605036">
    <property type="component" value="Unassembled WGS sequence"/>
</dbReference>
<feature type="region of interest" description="Disordered" evidence="1">
    <location>
        <begin position="624"/>
        <end position="665"/>
    </location>
</feature>
<feature type="region of interest" description="Disordered" evidence="1">
    <location>
        <begin position="339"/>
        <end position="394"/>
    </location>
</feature>
<dbReference type="InterPro" id="IPR022709">
    <property type="entry name" value="SCAI"/>
</dbReference>